<dbReference type="Ensembl" id="ENSPKIT00000012776.1">
    <property type="protein sequence ID" value="ENSPKIP00000031917.1"/>
    <property type="gene ID" value="ENSPKIG00000012181.1"/>
</dbReference>
<reference evidence="11" key="1">
    <citation type="submission" date="2025-08" db="UniProtKB">
        <authorList>
            <consortium name="Ensembl"/>
        </authorList>
    </citation>
    <scope>IDENTIFICATION</scope>
</reference>
<evidence type="ECO:0000256" key="8">
    <source>
        <dbReference type="SAM" id="Coils"/>
    </source>
</evidence>
<dbReference type="AlphaFoldDB" id="A0A3B3SMG6"/>
<accession>A0A3B3SMG6</accession>
<evidence type="ECO:0000256" key="7">
    <source>
        <dbReference type="ARBA" id="ARBA00034142"/>
    </source>
</evidence>
<keyword evidence="3 8" id="KW-0175">Coiled coil</keyword>
<sequence>SRRYHTRAPISHVDEMLFGSPQKVQFSTNDQNDLMKTPETIRIITKDLIRSLKVPGKDPSGLSVILHPSEMNRIMEESQTLSKQERGAILEAKTKERQKAMDSAEDRKVQIRLADMSRKKNQGLSDLEAEAQQRAQYLLEKANEMRMEQEDEVKKLNTLIVGAQCQAVLDAQIAEKHQIHKELQEEERRLDAMMEVDRRQALEEQDHVNELNKRKRVLGKLHIVKQIQEQLDQRMLQDEVRAQEGEQILKDLEKLQMEELQTLQRRREDQRQLLLEIQKINEQSLRAKECKKEEEKLADLHALEYTRQKMEREAEYEAEQQRIKKEKEKEVAQLRALQERERDHRAEQDELRARRNQEAAEREWRKREKEQARKKVEEQERLKAERQQQIMQKERLLSIEAGRNRAEFERVLRAQQEAIAHEQQRDGMQKRQAMRCGEEIQQQMREREVLILKKRGDLLQESKRIQEESRHHQAQLELMMQRKLRDLKAAGLPDKYCNQVERKARILPPLTH</sequence>
<evidence type="ECO:0000313" key="11">
    <source>
        <dbReference type="Ensembl" id="ENSPKIP00000031917.1"/>
    </source>
</evidence>
<evidence type="ECO:0000256" key="1">
    <source>
        <dbReference type="ARBA" id="ARBA00004230"/>
    </source>
</evidence>
<dbReference type="GO" id="GO:0031514">
    <property type="term" value="C:motile cilium"/>
    <property type="evidence" value="ECO:0007669"/>
    <property type="project" value="UniProtKB-SubCell"/>
</dbReference>
<dbReference type="InterPro" id="IPR033253">
    <property type="entry name" value="CFAP45"/>
</dbReference>
<proteinExistence type="inferred from homology"/>
<evidence type="ECO:0000256" key="9">
    <source>
        <dbReference type="SAM" id="MobiDB-lite"/>
    </source>
</evidence>
<evidence type="ECO:0000256" key="2">
    <source>
        <dbReference type="ARBA" id="ARBA00022846"/>
    </source>
</evidence>
<keyword evidence="12" id="KW-1185">Reference proteome</keyword>
<protein>
    <recommendedName>
        <fullName evidence="7">Cilia- and flagella-associated protein 45</fullName>
    </recommendedName>
</protein>
<dbReference type="Pfam" id="PF13868">
    <property type="entry name" value="TPH"/>
    <property type="match status" value="1"/>
</dbReference>
<keyword evidence="2" id="KW-0282">Flagellum</keyword>
<reference evidence="11" key="2">
    <citation type="submission" date="2025-09" db="UniProtKB">
        <authorList>
            <consortium name="Ensembl"/>
        </authorList>
    </citation>
    <scope>IDENTIFICATION</scope>
</reference>
<evidence type="ECO:0000259" key="10">
    <source>
        <dbReference type="Pfam" id="PF13868"/>
    </source>
</evidence>
<evidence type="ECO:0000256" key="6">
    <source>
        <dbReference type="ARBA" id="ARBA00034116"/>
    </source>
</evidence>
<organism evidence="11 12">
    <name type="scientific">Paramormyrops kingsleyae</name>
    <dbReference type="NCBI Taxonomy" id="1676925"/>
    <lineage>
        <taxon>Eukaryota</taxon>
        <taxon>Metazoa</taxon>
        <taxon>Chordata</taxon>
        <taxon>Craniata</taxon>
        <taxon>Vertebrata</taxon>
        <taxon>Euteleostomi</taxon>
        <taxon>Actinopterygii</taxon>
        <taxon>Neopterygii</taxon>
        <taxon>Teleostei</taxon>
        <taxon>Osteoglossocephala</taxon>
        <taxon>Osteoglossomorpha</taxon>
        <taxon>Osteoglossiformes</taxon>
        <taxon>Mormyridae</taxon>
        <taxon>Paramormyrops</taxon>
    </lineage>
</organism>
<evidence type="ECO:0000256" key="5">
    <source>
        <dbReference type="ARBA" id="ARBA00023273"/>
    </source>
</evidence>
<keyword evidence="5" id="KW-0966">Cell projection</keyword>
<feature type="domain" description="Trichohyalin-plectin-homology" evidence="10">
    <location>
        <begin position="147"/>
        <end position="494"/>
    </location>
</feature>
<name>A0A3B3SMG6_9TELE</name>
<evidence type="ECO:0000313" key="12">
    <source>
        <dbReference type="Proteomes" id="UP000261540"/>
    </source>
</evidence>
<dbReference type="Proteomes" id="UP000261540">
    <property type="component" value="Unplaced"/>
</dbReference>
<feature type="coiled-coil region" evidence="8">
    <location>
        <begin position="139"/>
        <end position="196"/>
    </location>
</feature>
<keyword evidence="4" id="KW-0969">Cilium</keyword>
<dbReference type="STRING" id="1676925.ENSPKIP00000031917"/>
<comment type="subcellular location">
    <subcellularLocation>
        <location evidence="1">Cell projection</location>
        <location evidence="1">Cilium</location>
        <location evidence="1">Flagellum</location>
    </subcellularLocation>
</comment>
<dbReference type="PANTHER" id="PTHR15504:SF0">
    <property type="entry name" value="CILIA- AND FLAGELLA-ASSOCIATED PROTEIN 45"/>
    <property type="match status" value="1"/>
</dbReference>
<dbReference type="GeneTree" id="ENSGT00730000111174"/>
<evidence type="ECO:0000256" key="3">
    <source>
        <dbReference type="ARBA" id="ARBA00023054"/>
    </source>
</evidence>
<dbReference type="PANTHER" id="PTHR15504">
    <property type="entry name" value="NASOPHARYNGEAL EPITHELIUM SPECIFIC PROTEIN 1"/>
    <property type="match status" value="1"/>
</dbReference>
<comment type="similarity">
    <text evidence="6">Belongs to the CFAP45 family.</text>
</comment>
<dbReference type="InterPro" id="IPR043597">
    <property type="entry name" value="TPH_dom"/>
</dbReference>
<evidence type="ECO:0000256" key="4">
    <source>
        <dbReference type="ARBA" id="ARBA00023069"/>
    </source>
</evidence>
<feature type="region of interest" description="Disordered" evidence="9">
    <location>
        <begin position="337"/>
        <end position="380"/>
    </location>
</feature>